<gene>
    <name evidence="4" type="ORF">QTO32_00840</name>
</gene>
<dbReference type="InterPro" id="IPR041988">
    <property type="entry name" value="Ribosomal_uL24_KOW"/>
</dbReference>
<dbReference type="AlphaFoldDB" id="A0AA51BKQ6"/>
<evidence type="ECO:0000256" key="3">
    <source>
        <dbReference type="ARBA" id="ARBA00023274"/>
    </source>
</evidence>
<name>A0AA51BKQ6_9BACT</name>
<dbReference type="InterPro" id="IPR008991">
    <property type="entry name" value="Translation_prot_SH3-like_sf"/>
</dbReference>
<organism evidence="4">
    <name type="scientific">Candidatus Organicella extenuata</name>
    <dbReference type="NCBI Taxonomy" id="2841811"/>
    <lineage>
        <taxon>Bacteria</taxon>
        <taxon>Pseudomonadati</taxon>
        <taxon>Verrucomicrobiota</taxon>
        <taxon>Candidatus Organicella</taxon>
    </lineage>
</organism>
<evidence type="ECO:0000256" key="1">
    <source>
        <dbReference type="ARBA" id="ARBA00010618"/>
    </source>
</evidence>
<comment type="similarity">
    <text evidence="1">Belongs to the universal ribosomal protein uL24 family.</text>
</comment>
<keyword evidence="2" id="KW-0689">Ribosomal protein</keyword>
<dbReference type="GO" id="GO:0003723">
    <property type="term" value="F:RNA binding"/>
    <property type="evidence" value="ECO:0007669"/>
    <property type="project" value="InterPro"/>
</dbReference>
<dbReference type="EMBL" id="CP128385">
    <property type="protein sequence ID" value="WMI30449.1"/>
    <property type="molecule type" value="Genomic_DNA"/>
</dbReference>
<reference evidence="4" key="1">
    <citation type="journal article" date="2021" name="Front. Microbiol.">
        <title>Genome Analysis of a Verrucomicrobial Endosymbiont With a Tiny Genome Discovered in an Antarctic Lake.</title>
        <authorList>
            <person name="Williams T.J."/>
            <person name="Allen M.A."/>
            <person name="Ivanova N."/>
            <person name="Huntemann M."/>
            <person name="Haque S."/>
            <person name="Hancock A.M."/>
            <person name="Brazendale S."/>
            <person name="Cavicchioli R."/>
        </authorList>
    </citation>
    <scope>NUCLEOTIDE SEQUENCE</scope>
    <source>
        <strain evidence="4">MAG_Ga0307966_1000010</strain>
    </source>
</reference>
<evidence type="ECO:0000256" key="2">
    <source>
        <dbReference type="ARBA" id="ARBA00022980"/>
    </source>
</evidence>
<sequence length="83" mass="9331">MVNPKLNGKVVKVIAGNFKNKVGVVFNTKYKGTSLKGVFVKGLNLKSNFIKKSFNRPLGSIDQSEQFIHISNVKFIYNKNENL</sequence>
<evidence type="ECO:0000313" key="4">
    <source>
        <dbReference type="EMBL" id="WMI30449.1"/>
    </source>
</evidence>
<dbReference type="CDD" id="cd06089">
    <property type="entry name" value="KOW_RPL26"/>
    <property type="match status" value="1"/>
</dbReference>
<protein>
    <submittedName>
        <fullName evidence="4">KOW motif domain-containing protein</fullName>
    </submittedName>
</protein>
<accession>A0AA51BKQ6</accession>
<keyword evidence="3" id="KW-0687">Ribonucleoprotein</keyword>
<proteinExistence type="inferred from homology"/>
<dbReference type="Gene3D" id="2.30.30.30">
    <property type="match status" value="1"/>
</dbReference>
<dbReference type="Proteomes" id="UP001238843">
    <property type="component" value="Chromosome"/>
</dbReference>
<dbReference type="GO" id="GO:1990904">
    <property type="term" value="C:ribonucleoprotein complex"/>
    <property type="evidence" value="ECO:0007669"/>
    <property type="project" value="UniProtKB-KW"/>
</dbReference>
<dbReference type="InterPro" id="IPR014722">
    <property type="entry name" value="Rib_uL2_dom2"/>
</dbReference>
<reference evidence="4" key="2">
    <citation type="submission" date="2023-06" db="EMBL/GenBank/DDBJ databases">
        <authorList>
            <person name="Williams T.J."/>
            <person name="Allen M.A."/>
            <person name="Ivanova N."/>
            <person name="Huntemann M."/>
            <person name="Haque S."/>
            <person name="Hancock A.M."/>
            <person name="Brazendale S."/>
            <person name="Cavicchioli R."/>
        </authorList>
    </citation>
    <scope>NUCLEOTIDE SEQUENCE</scope>
    <source>
        <strain evidence="4">MAG_Ga0307966_1000010</strain>
    </source>
</reference>
<dbReference type="GO" id="GO:0005840">
    <property type="term" value="C:ribosome"/>
    <property type="evidence" value="ECO:0007669"/>
    <property type="project" value="UniProtKB-KW"/>
</dbReference>
<dbReference type="SUPFAM" id="SSF50104">
    <property type="entry name" value="Translation proteins SH3-like domain"/>
    <property type="match status" value="1"/>
</dbReference>